<sequence length="139" mass="14726">MFAALGAHPWAYPMLEVVHIVGIALLLGNLLLLEARVFGLGAALPVQPLARLSLCLAGLGFGLAAASGLTMFATMPSELLANRVFTAKMALIALAACNAGWFHGRHSLQRLDGTARALMALSTLLWLLVITCGRWIGYV</sequence>
<feature type="transmembrane region" description="Helical" evidence="1">
    <location>
        <begin position="115"/>
        <end position="136"/>
    </location>
</feature>
<proteinExistence type="predicted"/>
<keyword evidence="3" id="KW-1185">Reference proteome</keyword>
<keyword evidence="1" id="KW-0812">Transmembrane</keyword>
<organism evidence="2 3">
    <name type="scientific">Hydrogenophaga intermedia</name>
    <dbReference type="NCBI Taxonomy" id="65786"/>
    <lineage>
        <taxon>Bacteria</taxon>
        <taxon>Pseudomonadati</taxon>
        <taxon>Pseudomonadota</taxon>
        <taxon>Betaproteobacteria</taxon>
        <taxon>Burkholderiales</taxon>
        <taxon>Comamonadaceae</taxon>
        <taxon>Hydrogenophaga</taxon>
    </lineage>
</organism>
<accession>A0A1L1P9U3</accession>
<dbReference type="RefSeq" id="WP_009516405.1">
    <property type="nucleotide sequence ID" value="NZ_CCAE010000005.1"/>
</dbReference>
<evidence type="ECO:0000313" key="3">
    <source>
        <dbReference type="Proteomes" id="UP000028878"/>
    </source>
</evidence>
<reference evidence="3" key="2">
    <citation type="submission" date="2014-11" db="EMBL/GenBank/DDBJ databases">
        <title>Draft genome sequence of Hydrogenophaga intermedia S1.</title>
        <authorList>
            <person name="Gan H.M."/>
            <person name="Chew T.H."/>
            <person name="Stolz A."/>
        </authorList>
    </citation>
    <scope>NUCLEOTIDE SEQUENCE [LARGE SCALE GENOMIC DNA]</scope>
    <source>
        <strain evidence="3">S1</strain>
    </source>
</reference>
<feature type="transmembrane region" description="Helical" evidence="1">
    <location>
        <begin position="54"/>
        <end position="73"/>
    </location>
</feature>
<dbReference type="EMBL" id="CCAE010000005">
    <property type="protein sequence ID" value="CDN86672.1"/>
    <property type="molecule type" value="Genomic_DNA"/>
</dbReference>
<evidence type="ECO:0000256" key="1">
    <source>
        <dbReference type="SAM" id="Phobius"/>
    </source>
</evidence>
<evidence type="ECO:0000313" key="2">
    <source>
        <dbReference type="EMBL" id="CDN86672.1"/>
    </source>
</evidence>
<feature type="transmembrane region" description="Helical" evidence="1">
    <location>
        <begin position="12"/>
        <end position="33"/>
    </location>
</feature>
<gene>
    <name evidence="2" type="ORF">BN948_01078</name>
</gene>
<reference evidence="3" key="1">
    <citation type="submission" date="2014-02" db="EMBL/GenBank/DDBJ databases">
        <authorList>
            <person name="Gan H."/>
        </authorList>
    </citation>
    <scope>NUCLEOTIDE SEQUENCE [LARGE SCALE GENOMIC DNA]</scope>
    <source>
        <strain evidence="3">S1</strain>
    </source>
</reference>
<keyword evidence="1" id="KW-0472">Membrane</keyword>
<dbReference type="Proteomes" id="UP000028878">
    <property type="component" value="Unassembled WGS sequence"/>
</dbReference>
<keyword evidence="1" id="KW-1133">Transmembrane helix</keyword>
<name>A0A1L1P9U3_HYDIT</name>
<protein>
    <submittedName>
        <fullName evidence="2">Membrane protein</fullName>
    </submittedName>
</protein>
<dbReference type="AlphaFoldDB" id="A0A1L1P9U3"/>
<feature type="transmembrane region" description="Helical" evidence="1">
    <location>
        <begin position="85"/>
        <end position="103"/>
    </location>
</feature>